<keyword evidence="1" id="KW-0812">Transmembrane</keyword>
<dbReference type="PANTHER" id="PTHR30178">
    <property type="entry name" value="INNER MEMBRANE PROTEIN YAAH"/>
    <property type="match status" value="1"/>
</dbReference>
<feature type="transmembrane region" description="Helical" evidence="1">
    <location>
        <begin position="71"/>
        <end position="93"/>
    </location>
</feature>
<feature type="transmembrane region" description="Helical" evidence="1">
    <location>
        <begin position="105"/>
        <end position="123"/>
    </location>
</feature>
<dbReference type="AlphaFoldDB" id="A0A0W8E5H3"/>
<proteinExistence type="predicted"/>
<reference evidence="2" key="1">
    <citation type="journal article" date="2015" name="Proc. Natl. Acad. Sci. U.S.A.">
        <title>Networks of energetic and metabolic interactions define dynamics in microbial communities.</title>
        <authorList>
            <person name="Embree M."/>
            <person name="Liu J.K."/>
            <person name="Al-Bassam M.M."/>
            <person name="Zengler K."/>
        </authorList>
    </citation>
    <scope>NUCLEOTIDE SEQUENCE</scope>
</reference>
<accession>A0A0W8E5H3</accession>
<dbReference type="EMBL" id="LNQE01001870">
    <property type="protein sequence ID" value="KUG03721.1"/>
    <property type="molecule type" value="Genomic_DNA"/>
</dbReference>
<name>A0A0W8E5H3_9ZZZZ</name>
<evidence type="ECO:0000313" key="2">
    <source>
        <dbReference type="EMBL" id="KUG03721.1"/>
    </source>
</evidence>
<dbReference type="PANTHER" id="PTHR30178:SF3">
    <property type="entry name" value="SUCCINATE-ACETATE_PROTON SYMPORTER SATP"/>
    <property type="match status" value="1"/>
</dbReference>
<protein>
    <submittedName>
        <fullName evidence="2">Gpr1/fun34/yaah family protein</fullName>
    </submittedName>
</protein>
<comment type="caution">
    <text evidence="2">The sequence shown here is derived from an EMBL/GenBank/DDBJ whole genome shotgun (WGS) entry which is preliminary data.</text>
</comment>
<feature type="transmembrane region" description="Helical" evidence="1">
    <location>
        <begin position="129"/>
        <end position="147"/>
    </location>
</feature>
<dbReference type="GO" id="GO:0015360">
    <property type="term" value="F:acetate:proton symporter activity"/>
    <property type="evidence" value="ECO:0007669"/>
    <property type="project" value="TreeGrafter"/>
</dbReference>
<feature type="transmembrane region" description="Helical" evidence="1">
    <location>
        <begin position="37"/>
        <end position="59"/>
    </location>
</feature>
<sequence length="204" mass="21508">MSGHGGGWANPAPAGLLALAIACFTFYAVLGGKVDHSCIPLLGCWLLGGAMVQYTVAIIELKEGATTGGNVFLFFSAFFMLVGGIEFILKYLILANGWPAVDARIDGYAWCALWFGLWLWTPAYFKSPLVMTFVVLALDIAVPIVALQDLQAIGHEYAGVAANFLGLAGVGGIYVASAIILNTEFGRAVLPMPGPIIKPKNIAA</sequence>
<dbReference type="GO" id="GO:0005886">
    <property type="term" value="C:plasma membrane"/>
    <property type="evidence" value="ECO:0007669"/>
    <property type="project" value="TreeGrafter"/>
</dbReference>
<organism evidence="2">
    <name type="scientific">hydrocarbon metagenome</name>
    <dbReference type="NCBI Taxonomy" id="938273"/>
    <lineage>
        <taxon>unclassified sequences</taxon>
        <taxon>metagenomes</taxon>
        <taxon>ecological metagenomes</taxon>
    </lineage>
</organism>
<keyword evidence="1" id="KW-1133">Transmembrane helix</keyword>
<feature type="transmembrane region" description="Helical" evidence="1">
    <location>
        <begin position="12"/>
        <end position="30"/>
    </location>
</feature>
<dbReference type="InterPro" id="IPR047623">
    <property type="entry name" value="SatP"/>
</dbReference>
<evidence type="ECO:0000256" key="1">
    <source>
        <dbReference type="SAM" id="Phobius"/>
    </source>
</evidence>
<dbReference type="GO" id="GO:0071422">
    <property type="term" value="P:succinate transmembrane transport"/>
    <property type="evidence" value="ECO:0007669"/>
    <property type="project" value="TreeGrafter"/>
</dbReference>
<keyword evidence="1" id="KW-0472">Membrane</keyword>
<feature type="transmembrane region" description="Helical" evidence="1">
    <location>
        <begin position="159"/>
        <end position="181"/>
    </location>
</feature>
<gene>
    <name evidence="2" type="ORF">ASZ90_018864</name>
</gene>